<dbReference type="AlphaFoldDB" id="A0A022VUS1"/>
<gene>
    <name evidence="1" type="ORF">H103_06877</name>
</gene>
<reference evidence="1" key="1">
    <citation type="submission" date="2014-02" db="EMBL/GenBank/DDBJ databases">
        <title>The Genome Sequence of Trichophyton rubrum (morphotype fischeri) CBS 288.86.</title>
        <authorList>
            <consortium name="The Broad Institute Genomics Platform"/>
            <person name="Cuomo C.A."/>
            <person name="White T.C."/>
            <person name="Graser Y."/>
            <person name="Martinez-Rossi N."/>
            <person name="Heitman J."/>
            <person name="Young S.K."/>
            <person name="Zeng Q."/>
            <person name="Gargeya S."/>
            <person name="Abouelleil A."/>
            <person name="Alvarado L."/>
            <person name="Chapman S.B."/>
            <person name="Gainer-Dewar J."/>
            <person name="Goldberg J."/>
            <person name="Griggs A."/>
            <person name="Gujja S."/>
            <person name="Hansen M."/>
            <person name="Howarth C."/>
            <person name="Imamovic A."/>
            <person name="Larimer J."/>
            <person name="Martinez D."/>
            <person name="Murphy C."/>
            <person name="Pearson M.D."/>
            <person name="Persinoti G."/>
            <person name="Poon T."/>
            <person name="Priest M."/>
            <person name="Roberts A.D."/>
            <person name="Saif S."/>
            <person name="Shea T.D."/>
            <person name="Sykes S.N."/>
            <person name="Wortman J."/>
            <person name="Nusbaum C."/>
            <person name="Birren B."/>
        </authorList>
    </citation>
    <scope>NUCLEOTIDE SEQUENCE [LARGE SCALE GENOMIC DNA]</scope>
    <source>
        <strain evidence="1">CBS 288.86</strain>
    </source>
</reference>
<sequence>MQDGRWPSQDTSPSLCCCLHDGLVRYQGISLSCYFVCWTSRSGHISFPQTSVCLFQSILGHNMGSIQVLTSRPRLFPGFCPFSDFRLNRGHGWIDNNEIVALSLDNSA</sequence>
<organism evidence="1">
    <name type="scientific">Trichophyton rubrum CBS 288.86</name>
    <dbReference type="NCBI Taxonomy" id="1215330"/>
    <lineage>
        <taxon>Eukaryota</taxon>
        <taxon>Fungi</taxon>
        <taxon>Dikarya</taxon>
        <taxon>Ascomycota</taxon>
        <taxon>Pezizomycotina</taxon>
        <taxon>Eurotiomycetes</taxon>
        <taxon>Eurotiomycetidae</taxon>
        <taxon>Onygenales</taxon>
        <taxon>Arthrodermataceae</taxon>
        <taxon>Trichophyton</taxon>
    </lineage>
</organism>
<accession>A0A022VUS1</accession>
<protein>
    <submittedName>
        <fullName evidence="1">Uncharacterized protein</fullName>
    </submittedName>
</protein>
<dbReference type="EMBL" id="KK207901">
    <property type="protein sequence ID" value="EZF49483.1"/>
    <property type="molecule type" value="Genomic_DNA"/>
</dbReference>
<name>A0A022VUS1_TRIRU</name>
<evidence type="ECO:0000313" key="1">
    <source>
        <dbReference type="EMBL" id="EZF49483.1"/>
    </source>
</evidence>
<dbReference type="Proteomes" id="UP000023758">
    <property type="component" value="Unassembled WGS sequence"/>
</dbReference>
<dbReference type="HOGENOM" id="CLU_2198894_0_0_1"/>
<proteinExistence type="predicted"/>